<proteinExistence type="predicted"/>
<dbReference type="PROSITE" id="PS50977">
    <property type="entry name" value="HTH_TETR_2"/>
    <property type="match status" value="1"/>
</dbReference>
<dbReference type="OrthoDB" id="4709704at2"/>
<accession>A0A1H1QLG4</accession>
<dbReference type="eggNOG" id="COG1309">
    <property type="taxonomic scope" value="Bacteria"/>
</dbReference>
<evidence type="ECO:0000313" key="6">
    <source>
        <dbReference type="EMBL" id="SDS24312.1"/>
    </source>
</evidence>
<dbReference type="GO" id="GO:0000976">
    <property type="term" value="F:transcription cis-regulatory region binding"/>
    <property type="evidence" value="ECO:0007669"/>
    <property type="project" value="TreeGrafter"/>
</dbReference>
<dbReference type="PANTHER" id="PTHR30055:SF234">
    <property type="entry name" value="HTH-TYPE TRANSCRIPTIONAL REGULATOR BETI"/>
    <property type="match status" value="1"/>
</dbReference>
<organism evidence="6 7">
    <name type="scientific">Paraoerskovia marina</name>
    <dbReference type="NCBI Taxonomy" id="545619"/>
    <lineage>
        <taxon>Bacteria</taxon>
        <taxon>Bacillati</taxon>
        <taxon>Actinomycetota</taxon>
        <taxon>Actinomycetes</taxon>
        <taxon>Micrococcales</taxon>
        <taxon>Cellulomonadaceae</taxon>
        <taxon>Paraoerskovia</taxon>
    </lineage>
</organism>
<evidence type="ECO:0000313" key="7">
    <source>
        <dbReference type="Proteomes" id="UP000185663"/>
    </source>
</evidence>
<feature type="domain" description="HTH tetR-type" evidence="5">
    <location>
        <begin position="15"/>
        <end position="75"/>
    </location>
</feature>
<keyword evidence="7" id="KW-1185">Reference proteome</keyword>
<dbReference type="PRINTS" id="PR00455">
    <property type="entry name" value="HTHTETR"/>
</dbReference>
<keyword evidence="2 4" id="KW-0238">DNA-binding</keyword>
<dbReference type="Pfam" id="PF00440">
    <property type="entry name" value="TetR_N"/>
    <property type="match status" value="1"/>
</dbReference>
<name>A0A1H1QLG4_9CELL</name>
<evidence type="ECO:0000259" key="5">
    <source>
        <dbReference type="PROSITE" id="PS50977"/>
    </source>
</evidence>
<sequence length="200" mass="22076">MPRLTSGRTLEEHREHMQEQILDAFEEVLAEKGWDAVTMREVASRAGATRTVVYNYHADRTALLVAWSDREMDRFLDLCERELAERSDPVERLDLLTTLVLTEYSVQRGPTADIHGVLSPKDQAALDGHAKPLHEAVAFVLRSGNLSGQMDCDDAETAGRVILAALETERPTLHGGGRLDESVARIQPVVRRIAGVGPGV</sequence>
<dbReference type="PANTHER" id="PTHR30055">
    <property type="entry name" value="HTH-TYPE TRANSCRIPTIONAL REGULATOR RUTR"/>
    <property type="match status" value="1"/>
</dbReference>
<dbReference type="InterPro" id="IPR009057">
    <property type="entry name" value="Homeodomain-like_sf"/>
</dbReference>
<reference evidence="6 7" key="1">
    <citation type="submission" date="2016-10" db="EMBL/GenBank/DDBJ databases">
        <authorList>
            <person name="de Groot N.N."/>
        </authorList>
    </citation>
    <scope>NUCLEOTIDE SEQUENCE [LARGE SCALE GENOMIC DNA]</scope>
    <source>
        <strain evidence="6 7">DSM 22126</strain>
    </source>
</reference>
<evidence type="ECO:0000256" key="2">
    <source>
        <dbReference type="ARBA" id="ARBA00023125"/>
    </source>
</evidence>
<keyword evidence="1" id="KW-0805">Transcription regulation</keyword>
<dbReference type="EMBL" id="LT629776">
    <property type="protein sequence ID" value="SDS24312.1"/>
    <property type="molecule type" value="Genomic_DNA"/>
</dbReference>
<dbReference type="GO" id="GO:0003700">
    <property type="term" value="F:DNA-binding transcription factor activity"/>
    <property type="evidence" value="ECO:0007669"/>
    <property type="project" value="TreeGrafter"/>
</dbReference>
<dbReference type="Proteomes" id="UP000185663">
    <property type="component" value="Chromosome I"/>
</dbReference>
<dbReference type="SUPFAM" id="SSF46689">
    <property type="entry name" value="Homeodomain-like"/>
    <property type="match status" value="1"/>
</dbReference>
<evidence type="ECO:0000256" key="3">
    <source>
        <dbReference type="ARBA" id="ARBA00023163"/>
    </source>
</evidence>
<dbReference type="STRING" id="545619.SAMN04489860_1118"/>
<dbReference type="RefSeq" id="WP_157270333.1">
    <property type="nucleotide sequence ID" value="NZ_LT629776.1"/>
</dbReference>
<protein>
    <submittedName>
        <fullName evidence="6">DNA-binding transcriptional regulator, AcrR family</fullName>
    </submittedName>
</protein>
<dbReference type="InterPro" id="IPR050109">
    <property type="entry name" value="HTH-type_TetR-like_transc_reg"/>
</dbReference>
<feature type="DNA-binding region" description="H-T-H motif" evidence="4">
    <location>
        <begin position="38"/>
        <end position="57"/>
    </location>
</feature>
<evidence type="ECO:0000256" key="4">
    <source>
        <dbReference type="PROSITE-ProRule" id="PRU00335"/>
    </source>
</evidence>
<dbReference type="InterPro" id="IPR001647">
    <property type="entry name" value="HTH_TetR"/>
</dbReference>
<gene>
    <name evidence="6" type="ORF">SAMN04489860_1118</name>
</gene>
<evidence type="ECO:0000256" key="1">
    <source>
        <dbReference type="ARBA" id="ARBA00023015"/>
    </source>
</evidence>
<dbReference type="AlphaFoldDB" id="A0A1H1QLG4"/>
<keyword evidence="3" id="KW-0804">Transcription</keyword>
<dbReference type="Gene3D" id="1.10.357.10">
    <property type="entry name" value="Tetracycline Repressor, domain 2"/>
    <property type="match status" value="1"/>
</dbReference>